<dbReference type="InterPro" id="IPR013088">
    <property type="entry name" value="Znf_NHR/GATA"/>
</dbReference>
<organism evidence="1 2">
    <name type="scientific">Aspergillus sydowii CBS 593.65</name>
    <dbReference type="NCBI Taxonomy" id="1036612"/>
    <lineage>
        <taxon>Eukaryota</taxon>
        <taxon>Fungi</taxon>
        <taxon>Dikarya</taxon>
        <taxon>Ascomycota</taxon>
        <taxon>Pezizomycotina</taxon>
        <taxon>Eurotiomycetes</taxon>
        <taxon>Eurotiomycetidae</taxon>
        <taxon>Eurotiales</taxon>
        <taxon>Aspergillaceae</taxon>
        <taxon>Aspergillus</taxon>
        <taxon>Aspergillus subgen. Nidulantes</taxon>
    </lineage>
</organism>
<protein>
    <recommendedName>
        <fullName evidence="3">Stc1 domain-containing protein</fullName>
    </recommendedName>
</protein>
<accession>A0A1L9T6R4</accession>
<dbReference type="GO" id="GO:0008270">
    <property type="term" value="F:zinc ion binding"/>
    <property type="evidence" value="ECO:0007669"/>
    <property type="project" value="InterPro"/>
</dbReference>
<dbReference type="AlphaFoldDB" id="A0A1L9T6R4"/>
<proteinExistence type="predicted"/>
<dbReference type="SUPFAM" id="SSF57716">
    <property type="entry name" value="Glucocorticoid receptor-like (DNA-binding domain)"/>
    <property type="match status" value="1"/>
</dbReference>
<dbReference type="EMBL" id="KV878593">
    <property type="protein sequence ID" value="OJJ55140.1"/>
    <property type="molecule type" value="Genomic_DNA"/>
</dbReference>
<reference evidence="2" key="1">
    <citation type="journal article" date="2017" name="Genome Biol.">
        <title>Comparative genomics reveals high biological diversity and specific adaptations in the industrially and medically important fungal genus Aspergillus.</title>
        <authorList>
            <person name="de Vries R.P."/>
            <person name="Riley R."/>
            <person name="Wiebenga A."/>
            <person name="Aguilar-Osorio G."/>
            <person name="Amillis S."/>
            <person name="Uchima C.A."/>
            <person name="Anderluh G."/>
            <person name="Asadollahi M."/>
            <person name="Askin M."/>
            <person name="Barry K."/>
            <person name="Battaglia E."/>
            <person name="Bayram O."/>
            <person name="Benocci T."/>
            <person name="Braus-Stromeyer S.A."/>
            <person name="Caldana C."/>
            <person name="Canovas D."/>
            <person name="Cerqueira G.C."/>
            <person name="Chen F."/>
            <person name="Chen W."/>
            <person name="Choi C."/>
            <person name="Clum A."/>
            <person name="Dos Santos R.A."/>
            <person name="Damasio A.R."/>
            <person name="Diallinas G."/>
            <person name="Emri T."/>
            <person name="Fekete E."/>
            <person name="Flipphi M."/>
            <person name="Freyberg S."/>
            <person name="Gallo A."/>
            <person name="Gournas C."/>
            <person name="Habgood R."/>
            <person name="Hainaut M."/>
            <person name="Harispe M.L."/>
            <person name="Henrissat B."/>
            <person name="Hilden K.S."/>
            <person name="Hope R."/>
            <person name="Hossain A."/>
            <person name="Karabika E."/>
            <person name="Karaffa L."/>
            <person name="Karanyi Z."/>
            <person name="Krasevec N."/>
            <person name="Kuo A."/>
            <person name="Kusch H."/>
            <person name="LaButti K."/>
            <person name="Lagendijk E.L."/>
            <person name="Lapidus A."/>
            <person name="Levasseur A."/>
            <person name="Lindquist E."/>
            <person name="Lipzen A."/>
            <person name="Logrieco A.F."/>
            <person name="MacCabe A."/>
            <person name="Maekelae M.R."/>
            <person name="Malavazi I."/>
            <person name="Melin P."/>
            <person name="Meyer V."/>
            <person name="Mielnichuk N."/>
            <person name="Miskei M."/>
            <person name="Molnar A.P."/>
            <person name="Mule G."/>
            <person name="Ngan C.Y."/>
            <person name="Orejas M."/>
            <person name="Orosz E."/>
            <person name="Ouedraogo J.P."/>
            <person name="Overkamp K.M."/>
            <person name="Park H.-S."/>
            <person name="Perrone G."/>
            <person name="Piumi F."/>
            <person name="Punt P.J."/>
            <person name="Ram A.F."/>
            <person name="Ramon A."/>
            <person name="Rauscher S."/>
            <person name="Record E."/>
            <person name="Riano-Pachon D.M."/>
            <person name="Robert V."/>
            <person name="Roehrig J."/>
            <person name="Ruller R."/>
            <person name="Salamov A."/>
            <person name="Salih N.S."/>
            <person name="Samson R.A."/>
            <person name="Sandor E."/>
            <person name="Sanguinetti M."/>
            <person name="Schuetze T."/>
            <person name="Sepcic K."/>
            <person name="Shelest E."/>
            <person name="Sherlock G."/>
            <person name="Sophianopoulou V."/>
            <person name="Squina F.M."/>
            <person name="Sun H."/>
            <person name="Susca A."/>
            <person name="Todd R.B."/>
            <person name="Tsang A."/>
            <person name="Unkles S.E."/>
            <person name="van de Wiele N."/>
            <person name="van Rossen-Uffink D."/>
            <person name="Oliveira J.V."/>
            <person name="Vesth T.C."/>
            <person name="Visser J."/>
            <person name="Yu J.-H."/>
            <person name="Zhou M."/>
            <person name="Andersen M.R."/>
            <person name="Archer D.B."/>
            <person name="Baker S.E."/>
            <person name="Benoit I."/>
            <person name="Brakhage A.A."/>
            <person name="Braus G.H."/>
            <person name="Fischer R."/>
            <person name="Frisvad J.C."/>
            <person name="Goldman G.H."/>
            <person name="Houbraken J."/>
            <person name="Oakley B."/>
            <person name="Pocsi I."/>
            <person name="Scazzocchio C."/>
            <person name="Seiboth B."/>
            <person name="vanKuyk P.A."/>
            <person name="Wortman J."/>
            <person name="Dyer P.S."/>
            <person name="Grigoriev I.V."/>
        </authorList>
    </citation>
    <scope>NUCLEOTIDE SEQUENCE [LARGE SCALE GENOMIC DNA]</scope>
    <source>
        <strain evidence="2">CBS 593.65</strain>
    </source>
</reference>
<dbReference type="OrthoDB" id="10436423at2759"/>
<evidence type="ECO:0000313" key="1">
    <source>
        <dbReference type="EMBL" id="OJJ55140.1"/>
    </source>
</evidence>
<evidence type="ECO:0000313" key="2">
    <source>
        <dbReference type="Proteomes" id="UP000184356"/>
    </source>
</evidence>
<evidence type="ECO:0008006" key="3">
    <source>
        <dbReference type="Google" id="ProtNLM"/>
    </source>
</evidence>
<keyword evidence="2" id="KW-1185">Reference proteome</keyword>
<dbReference type="RefSeq" id="XP_040698946.1">
    <property type="nucleotide sequence ID" value="XM_040846916.1"/>
</dbReference>
<name>A0A1L9T6R4_9EURO</name>
<dbReference type="GeneID" id="63762989"/>
<gene>
    <name evidence="1" type="ORF">ASPSYDRAFT_448461</name>
</gene>
<dbReference type="Proteomes" id="UP000184356">
    <property type="component" value="Unassembled WGS sequence"/>
</dbReference>
<dbReference type="VEuPathDB" id="FungiDB:ASPSYDRAFT_448461"/>
<dbReference type="GO" id="GO:0006355">
    <property type="term" value="P:regulation of DNA-templated transcription"/>
    <property type="evidence" value="ECO:0007669"/>
    <property type="project" value="InterPro"/>
</dbReference>
<dbReference type="Gene3D" id="3.30.50.10">
    <property type="entry name" value="Erythroid Transcription Factor GATA-1, subunit A"/>
    <property type="match status" value="1"/>
</dbReference>
<sequence length="136" mass="15840">MQILCLQCAKHFDAVRPQKKKPAIFCSNCGDHEQLNASKKYNVSTELAEILCPACGMCYAKHKQHRPADIIEHRRVSMRPDHDRKFGNPIEYEDCHASESDVVARREQRELPAEATVMYTKPRRHRKHTEKTTSYF</sequence>